<evidence type="ECO:0000256" key="4">
    <source>
        <dbReference type="PROSITE-ProRule" id="PRU00169"/>
    </source>
</evidence>
<dbReference type="InterPro" id="IPR001789">
    <property type="entry name" value="Sig_transdc_resp-reg_receiver"/>
</dbReference>
<dbReference type="AlphaFoldDB" id="A0A1W1WEH9"/>
<dbReference type="STRING" id="28034.BFX07_00465"/>
<accession>A0A1W1WEH9</accession>
<evidence type="ECO:0000259" key="6">
    <source>
        <dbReference type="PROSITE" id="PS50110"/>
    </source>
</evidence>
<dbReference type="GO" id="GO:0000160">
    <property type="term" value="P:phosphorelay signal transduction system"/>
    <property type="evidence" value="ECO:0007669"/>
    <property type="project" value="InterPro"/>
</dbReference>
<keyword evidence="8" id="KW-1185">Reference proteome</keyword>
<evidence type="ECO:0000256" key="5">
    <source>
        <dbReference type="SAM" id="Coils"/>
    </source>
</evidence>
<gene>
    <name evidence="7" type="ORF">SAMN00768000_1792</name>
</gene>
<dbReference type="InterPro" id="IPR011006">
    <property type="entry name" value="CheY-like_superfamily"/>
</dbReference>
<reference evidence="8" key="1">
    <citation type="submission" date="2017-04" db="EMBL/GenBank/DDBJ databases">
        <authorList>
            <person name="Varghese N."/>
            <person name="Submissions S."/>
        </authorList>
    </citation>
    <scope>NUCLEOTIDE SEQUENCE [LARGE SCALE GENOMIC DNA]</scope>
    <source>
        <strain evidence="8">DSM 9293</strain>
    </source>
</reference>
<evidence type="ECO:0000313" key="8">
    <source>
        <dbReference type="Proteomes" id="UP000192660"/>
    </source>
</evidence>
<feature type="modified residue" description="4-aspartylphosphate" evidence="4">
    <location>
        <position position="62"/>
    </location>
</feature>
<feature type="domain" description="Response regulatory" evidence="6">
    <location>
        <begin position="12"/>
        <end position="130"/>
    </location>
</feature>
<dbReference type="RefSeq" id="WP_020375828.1">
    <property type="nucleotide sequence ID" value="NZ_FWWY01000001.1"/>
</dbReference>
<dbReference type="Gene3D" id="3.40.50.2300">
    <property type="match status" value="1"/>
</dbReference>
<dbReference type="OrthoDB" id="9804747at2"/>
<dbReference type="PANTHER" id="PTHR44591:SF3">
    <property type="entry name" value="RESPONSE REGULATORY DOMAIN-CONTAINING PROTEIN"/>
    <property type="match status" value="1"/>
</dbReference>
<dbReference type="PROSITE" id="PS50110">
    <property type="entry name" value="RESPONSE_REGULATORY"/>
    <property type="match status" value="1"/>
</dbReference>
<keyword evidence="2 4" id="KW-0597">Phosphoprotein</keyword>
<name>A0A1W1WEH9_SULTA</name>
<feature type="coiled-coil region" evidence="5">
    <location>
        <begin position="143"/>
        <end position="170"/>
    </location>
</feature>
<dbReference type="Pfam" id="PF00072">
    <property type="entry name" value="Response_reg"/>
    <property type="match status" value="1"/>
</dbReference>
<comment type="function">
    <text evidence="3">May play the central regulatory role in sporulation. It may be an element of the effector pathway responsible for the activation of sporulation genes in response to nutritional stress. Spo0A may act in concert with spo0H (a sigma factor) to control the expression of some genes that are critical to the sporulation process.</text>
</comment>
<proteinExistence type="predicted"/>
<dbReference type="SMART" id="SM00448">
    <property type="entry name" value="REC"/>
    <property type="match status" value="1"/>
</dbReference>
<dbReference type="Proteomes" id="UP000192660">
    <property type="component" value="Unassembled WGS sequence"/>
</dbReference>
<evidence type="ECO:0000256" key="2">
    <source>
        <dbReference type="ARBA" id="ARBA00022553"/>
    </source>
</evidence>
<evidence type="ECO:0000313" key="7">
    <source>
        <dbReference type="EMBL" id="SMC04704.1"/>
    </source>
</evidence>
<sequence>MTNLEQFLQEAKCLLVDDQETNLDLLSRILKRRGYCHIYQTQDPTRVVPMVKTLAPDIILLDLHMPEMDGFEVMAALRPVIPPTTFLPILVLTADMRSESKQRALAEGARDFLVKPFDPIEVALRVKNLLETRMLYLDLSAQNAVLEQKVRERTKELEAAKQEILRLLTRW</sequence>
<evidence type="ECO:0000256" key="3">
    <source>
        <dbReference type="ARBA" id="ARBA00024867"/>
    </source>
</evidence>
<keyword evidence="5" id="KW-0175">Coiled coil</keyword>
<dbReference type="SUPFAM" id="SSF52172">
    <property type="entry name" value="CheY-like"/>
    <property type="match status" value="1"/>
</dbReference>
<evidence type="ECO:0000256" key="1">
    <source>
        <dbReference type="ARBA" id="ARBA00018672"/>
    </source>
</evidence>
<dbReference type="EMBL" id="FWWY01000001">
    <property type="protein sequence ID" value="SMC04704.1"/>
    <property type="molecule type" value="Genomic_DNA"/>
</dbReference>
<organism evidence="7 8">
    <name type="scientific">Sulfobacillus thermosulfidooxidans (strain DSM 9293 / VKM B-1269 / AT-1)</name>
    <dbReference type="NCBI Taxonomy" id="929705"/>
    <lineage>
        <taxon>Bacteria</taxon>
        <taxon>Bacillati</taxon>
        <taxon>Bacillota</taxon>
        <taxon>Clostridia</taxon>
        <taxon>Eubacteriales</taxon>
        <taxon>Clostridiales Family XVII. Incertae Sedis</taxon>
        <taxon>Sulfobacillus</taxon>
    </lineage>
</organism>
<dbReference type="InterPro" id="IPR050595">
    <property type="entry name" value="Bact_response_regulator"/>
</dbReference>
<protein>
    <recommendedName>
        <fullName evidence="1">Stage 0 sporulation protein A homolog</fullName>
    </recommendedName>
</protein>
<dbReference type="PANTHER" id="PTHR44591">
    <property type="entry name" value="STRESS RESPONSE REGULATOR PROTEIN 1"/>
    <property type="match status" value="1"/>
</dbReference>